<dbReference type="RefSeq" id="WP_066858753.1">
    <property type="nucleotide sequence ID" value="NZ_JXMS01000041.1"/>
</dbReference>
<comment type="similarity">
    <text evidence="1">Belongs to the UPF0111 family.</text>
</comment>
<evidence type="ECO:0000256" key="1">
    <source>
        <dbReference type="ARBA" id="ARBA00008591"/>
    </source>
</evidence>
<dbReference type="PANTHER" id="PTHR36536:SF3">
    <property type="entry name" value="UPF0111 PROTEIN HI_1603"/>
    <property type="match status" value="1"/>
</dbReference>
<dbReference type="OrthoDB" id="9767431at2"/>
<sequence length="225" mass="26474">MKFRVPFFGMLSDRTPMSGLLEHYGQIEKGMGLIHESMECYITGGACREFYSLQQEVDEAEYHADKIKRNIRNHLPHGLFMPVDKTLFINYTRSQDNILDSGQEALNWLGMHRLAIEEDMQKLLLDYLYEVAKTIELLKDALEATIDLIQGTVSENRQKTKEHYRGIRAQQRNVFRMKQNLMAELYDLKRDFKEVYQLMKFVDCLFDMSHNAENCSDMLRAMIVR</sequence>
<keyword evidence="3" id="KW-1185">Reference proteome</keyword>
<dbReference type="InterPro" id="IPR018445">
    <property type="entry name" value="Put_Phosphate_transp_reg"/>
</dbReference>
<dbReference type="PATRIC" id="fig|1560234.3.peg.2708"/>
<organism evidence="2 3">
    <name type="scientific">Halodesulfovibrio spirochaetisodalis</name>
    <dbReference type="NCBI Taxonomy" id="1560234"/>
    <lineage>
        <taxon>Bacteria</taxon>
        <taxon>Pseudomonadati</taxon>
        <taxon>Thermodesulfobacteriota</taxon>
        <taxon>Desulfovibrionia</taxon>
        <taxon>Desulfovibrionales</taxon>
        <taxon>Desulfovibrionaceae</taxon>
        <taxon>Halodesulfovibrio</taxon>
    </lineage>
</organism>
<dbReference type="InterPro" id="IPR002727">
    <property type="entry name" value="DUF47"/>
</dbReference>
<dbReference type="InterPro" id="IPR038078">
    <property type="entry name" value="PhoU-like_sf"/>
</dbReference>
<dbReference type="AlphaFoldDB" id="A0A1B7X8S9"/>
<dbReference type="EMBL" id="JXMS01000041">
    <property type="protein sequence ID" value="OBQ45783.1"/>
    <property type="molecule type" value="Genomic_DNA"/>
</dbReference>
<reference evidence="2 3" key="1">
    <citation type="submission" date="2015-01" db="EMBL/GenBank/DDBJ databases">
        <title>Desulfovibrio sp. JC271 draft genome sequence.</title>
        <authorList>
            <person name="Shivani Y."/>
            <person name="Subhash Y."/>
            <person name="Sasikala C."/>
            <person name="Ramana C.V."/>
        </authorList>
    </citation>
    <scope>NUCLEOTIDE SEQUENCE [LARGE SCALE GENOMIC DNA]</scope>
    <source>
        <strain evidence="2 3">JC271</strain>
    </source>
</reference>
<dbReference type="Gene3D" id="1.20.58.220">
    <property type="entry name" value="Phosphate transport system protein phou homolog 2, domain 2"/>
    <property type="match status" value="1"/>
</dbReference>
<comment type="caution">
    <text evidence="2">The sequence shown here is derived from an EMBL/GenBank/DDBJ whole genome shotgun (WGS) entry which is preliminary data.</text>
</comment>
<dbReference type="STRING" id="1560234.SP90_16165"/>
<name>A0A1B7X8S9_9BACT</name>
<gene>
    <name evidence="2" type="ORF">SP90_16165</name>
</gene>
<dbReference type="Pfam" id="PF01865">
    <property type="entry name" value="PhoU_div"/>
    <property type="match status" value="1"/>
</dbReference>
<evidence type="ECO:0000313" key="3">
    <source>
        <dbReference type="Proteomes" id="UP000091979"/>
    </source>
</evidence>
<dbReference type="PANTHER" id="PTHR36536">
    <property type="entry name" value="UPF0111 PROTEIN HI_1603"/>
    <property type="match status" value="1"/>
</dbReference>
<proteinExistence type="inferred from homology"/>
<accession>A0A1B7X8S9</accession>
<evidence type="ECO:0000313" key="2">
    <source>
        <dbReference type="EMBL" id="OBQ45783.1"/>
    </source>
</evidence>
<dbReference type="Proteomes" id="UP000091979">
    <property type="component" value="Unassembled WGS sequence"/>
</dbReference>
<protein>
    <submittedName>
        <fullName evidence="2">Phosphate transport regulator</fullName>
    </submittedName>
</protein>